<dbReference type="Proteomes" id="UP000828390">
    <property type="component" value="Unassembled WGS sequence"/>
</dbReference>
<feature type="compositionally biased region" description="Low complexity" evidence="1">
    <location>
        <begin position="8"/>
        <end position="20"/>
    </location>
</feature>
<dbReference type="AlphaFoldDB" id="A0A9D4BXL0"/>
<organism evidence="2 3">
    <name type="scientific">Dreissena polymorpha</name>
    <name type="common">Zebra mussel</name>
    <name type="synonym">Mytilus polymorpha</name>
    <dbReference type="NCBI Taxonomy" id="45954"/>
    <lineage>
        <taxon>Eukaryota</taxon>
        <taxon>Metazoa</taxon>
        <taxon>Spiralia</taxon>
        <taxon>Lophotrochozoa</taxon>
        <taxon>Mollusca</taxon>
        <taxon>Bivalvia</taxon>
        <taxon>Autobranchia</taxon>
        <taxon>Heteroconchia</taxon>
        <taxon>Euheterodonta</taxon>
        <taxon>Imparidentia</taxon>
        <taxon>Neoheterodontei</taxon>
        <taxon>Myida</taxon>
        <taxon>Dreissenoidea</taxon>
        <taxon>Dreissenidae</taxon>
        <taxon>Dreissena</taxon>
    </lineage>
</organism>
<feature type="region of interest" description="Disordered" evidence="1">
    <location>
        <begin position="1"/>
        <end position="20"/>
    </location>
</feature>
<evidence type="ECO:0000313" key="3">
    <source>
        <dbReference type="Proteomes" id="UP000828390"/>
    </source>
</evidence>
<reference evidence="2" key="1">
    <citation type="journal article" date="2019" name="bioRxiv">
        <title>The Genome of the Zebra Mussel, Dreissena polymorpha: A Resource for Invasive Species Research.</title>
        <authorList>
            <person name="McCartney M.A."/>
            <person name="Auch B."/>
            <person name="Kono T."/>
            <person name="Mallez S."/>
            <person name="Zhang Y."/>
            <person name="Obille A."/>
            <person name="Becker A."/>
            <person name="Abrahante J.E."/>
            <person name="Garbe J."/>
            <person name="Badalamenti J.P."/>
            <person name="Herman A."/>
            <person name="Mangelson H."/>
            <person name="Liachko I."/>
            <person name="Sullivan S."/>
            <person name="Sone E.D."/>
            <person name="Koren S."/>
            <person name="Silverstein K.A.T."/>
            <person name="Beckman K.B."/>
            <person name="Gohl D.M."/>
        </authorList>
    </citation>
    <scope>NUCLEOTIDE SEQUENCE</scope>
    <source>
        <strain evidence="2">Duluth1</strain>
        <tissue evidence="2">Whole animal</tissue>
    </source>
</reference>
<evidence type="ECO:0000313" key="2">
    <source>
        <dbReference type="EMBL" id="KAH3712852.1"/>
    </source>
</evidence>
<keyword evidence="3" id="KW-1185">Reference proteome</keyword>
<comment type="caution">
    <text evidence="2">The sequence shown here is derived from an EMBL/GenBank/DDBJ whole genome shotgun (WGS) entry which is preliminary data.</text>
</comment>
<accession>A0A9D4BXL0</accession>
<dbReference type="EMBL" id="JAIWYP010000014">
    <property type="protein sequence ID" value="KAH3712852.1"/>
    <property type="molecule type" value="Genomic_DNA"/>
</dbReference>
<name>A0A9D4BXL0_DREPO</name>
<gene>
    <name evidence="2" type="ORF">DPMN_072610</name>
</gene>
<evidence type="ECO:0000256" key="1">
    <source>
        <dbReference type="SAM" id="MobiDB-lite"/>
    </source>
</evidence>
<reference evidence="2" key="2">
    <citation type="submission" date="2020-11" db="EMBL/GenBank/DDBJ databases">
        <authorList>
            <person name="McCartney M.A."/>
            <person name="Auch B."/>
            <person name="Kono T."/>
            <person name="Mallez S."/>
            <person name="Becker A."/>
            <person name="Gohl D.M."/>
            <person name="Silverstein K.A.T."/>
            <person name="Koren S."/>
            <person name="Bechman K.B."/>
            <person name="Herman A."/>
            <person name="Abrahante J.E."/>
            <person name="Garbe J."/>
        </authorList>
    </citation>
    <scope>NUCLEOTIDE SEQUENCE</scope>
    <source>
        <strain evidence="2">Duluth1</strain>
        <tissue evidence="2">Whole animal</tissue>
    </source>
</reference>
<proteinExistence type="predicted"/>
<sequence>MATYPLAPSGTSSEGSPPSTHRTLLLVWLLTHWPHLEPLQKVAPHHTTEHCSWYGYLPTGPIWNLFRR</sequence>
<protein>
    <submittedName>
        <fullName evidence="2">Uncharacterized protein</fullName>
    </submittedName>
</protein>